<gene>
    <name evidence="1" type="ORF">K9U37_09455</name>
</gene>
<proteinExistence type="predicted"/>
<sequence>MTAAVTLQTHGDAGPEPAGVLAVAANARLAMAGGATYLLARTGPGTPKDLSDAIHSFANGLQDIAMNALAGVGNEDPAQTARLRDAEATNTRIAELCK</sequence>
<evidence type="ECO:0000313" key="1">
    <source>
        <dbReference type="EMBL" id="MCI4675101.1"/>
    </source>
</evidence>
<organism evidence="1 2">
    <name type="scientific">Candidatus Mycolicibacterium alkanivorans</name>
    <dbReference type="NCBI Taxonomy" id="2954114"/>
    <lineage>
        <taxon>Bacteria</taxon>
        <taxon>Bacillati</taxon>
        <taxon>Actinomycetota</taxon>
        <taxon>Actinomycetes</taxon>
        <taxon>Mycobacteriales</taxon>
        <taxon>Mycobacteriaceae</taxon>
        <taxon>Mycolicibacterium</taxon>
    </lineage>
</organism>
<keyword evidence="2" id="KW-1185">Reference proteome</keyword>
<evidence type="ECO:0008006" key="3">
    <source>
        <dbReference type="Google" id="ProtNLM"/>
    </source>
</evidence>
<dbReference type="Proteomes" id="UP001139068">
    <property type="component" value="Unassembled WGS sequence"/>
</dbReference>
<accession>A0ABS9YV28</accession>
<protein>
    <recommendedName>
        <fullName evidence="3">Alanine and proline rich membrane protein</fullName>
    </recommendedName>
</protein>
<name>A0ABS9YV28_9MYCO</name>
<dbReference type="EMBL" id="JAIVFL010000001">
    <property type="protein sequence ID" value="MCI4675101.1"/>
    <property type="molecule type" value="Genomic_DNA"/>
</dbReference>
<dbReference type="RefSeq" id="WP_243071457.1">
    <property type="nucleotide sequence ID" value="NZ_JAIVFL010000001.1"/>
</dbReference>
<comment type="caution">
    <text evidence="1">The sequence shown here is derived from an EMBL/GenBank/DDBJ whole genome shotgun (WGS) entry which is preliminary data.</text>
</comment>
<reference evidence="1" key="1">
    <citation type="journal article" date="2022" name="ISME J.">
        <title>Identification of active gaseous-alkane degraders at natural gas seeps.</title>
        <authorList>
            <person name="Farhan Ul Haque M."/>
            <person name="Hernandez M."/>
            <person name="Crombie A.T."/>
            <person name="Murrell J.C."/>
        </authorList>
    </citation>
    <scope>NUCLEOTIDE SEQUENCE</scope>
    <source>
        <strain evidence="1">ANDR5</strain>
    </source>
</reference>
<evidence type="ECO:0000313" key="2">
    <source>
        <dbReference type="Proteomes" id="UP001139068"/>
    </source>
</evidence>